<evidence type="ECO:0000313" key="3">
    <source>
        <dbReference type="Proteomes" id="UP000202485"/>
    </source>
</evidence>
<name>A0A238JVP9_9RHOB</name>
<accession>A0A238JVP9</accession>
<dbReference type="EMBL" id="FXYG01000001">
    <property type="protein sequence ID" value="SMX34675.1"/>
    <property type="molecule type" value="Genomic_DNA"/>
</dbReference>
<dbReference type="GO" id="GO:0003677">
    <property type="term" value="F:DNA binding"/>
    <property type="evidence" value="ECO:0007669"/>
    <property type="project" value="InterPro"/>
</dbReference>
<dbReference type="Pfam" id="PF04471">
    <property type="entry name" value="Mrr_cat"/>
    <property type="match status" value="1"/>
</dbReference>
<gene>
    <name evidence="2" type="ORF">RUA8715_00574</name>
</gene>
<evidence type="ECO:0000313" key="2">
    <source>
        <dbReference type="EMBL" id="SMX34675.1"/>
    </source>
</evidence>
<dbReference type="AlphaFoldDB" id="A0A238JVP9"/>
<keyword evidence="3" id="KW-1185">Reference proteome</keyword>
<dbReference type="PANTHER" id="PTHR30015">
    <property type="entry name" value="MRR RESTRICTION SYSTEM PROTEIN"/>
    <property type="match status" value="1"/>
</dbReference>
<dbReference type="SUPFAM" id="SSF52980">
    <property type="entry name" value="Restriction endonuclease-like"/>
    <property type="match status" value="1"/>
</dbReference>
<dbReference type="Gene3D" id="3.40.1350.10">
    <property type="match status" value="1"/>
</dbReference>
<dbReference type="InterPro" id="IPR011856">
    <property type="entry name" value="tRNA_endonuc-like_dom_sf"/>
</dbReference>
<dbReference type="InterPro" id="IPR052906">
    <property type="entry name" value="Type_IV_Methyl-Rstrct_Enzyme"/>
</dbReference>
<dbReference type="PANTHER" id="PTHR30015:SF7">
    <property type="entry name" value="TYPE IV METHYL-DIRECTED RESTRICTION ENZYME ECOKMRR"/>
    <property type="match status" value="1"/>
</dbReference>
<dbReference type="InterPro" id="IPR007560">
    <property type="entry name" value="Restrct_endonuc_IV_Mrr"/>
</dbReference>
<proteinExistence type="predicted"/>
<feature type="domain" description="Restriction endonuclease type IV Mrr" evidence="1">
    <location>
        <begin position="205"/>
        <end position="316"/>
    </location>
</feature>
<dbReference type="GO" id="GO:0009307">
    <property type="term" value="P:DNA restriction-modification system"/>
    <property type="evidence" value="ECO:0007669"/>
    <property type="project" value="InterPro"/>
</dbReference>
<protein>
    <recommendedName>
        <fullName evidence="1">Restriction endonuclease type IV Mrr domain-containing protein</fullName>
    </recommendedName>
</protein>
<sequence length="349" mass="38303">MKRLWKVGLGKNGEYEAGAFAKNTLTVDFNIHVDISHAKDRDSLIPVMENAFPDAKHKTHLNFAAQMNQFINVIQIGDLVICPVKTSSTISIARVTGDYKPDPETGSPTRAVEWLKTDLPRDTFKQDLLYSFGAFMTICEISRNNALARVEQVIATGKDPGDGTTPITSPKTTDTDAEIATDADAMVDLDQIARDQIEKRIASVFTGHDLTNLVAAILQAQGMKVRVSPPGADGGIDLVAGSGPLGLESPRIVAQVKSGTITVQHPDLQGLIGSVQDTQADYGLMVSWNGFTPPVRKRLNELYFRVRFWGRQEIVDNLFSVYEDLPEAIRAELPLRRTWTLVPDEGEDG</sequence>
<dbReference type="PIRSF" id="PIRSF031853">
    <property type="entry name" value="UPC031853"/>
    <property type="match status" value="1"/>
</dbReference>
<dbReference type="Proteomes" id="UP000202485">
    <property type="component" value="Unassembled WGS sequence"/>
</dbReference>
<dbReference type="OrthoDB" id="9781481at2"/>
<dbReference type="InterPro" id="IPR016984">
    <property type="entry name" value="UCP031853"/>
</dbReference>
<evidence type="ECO:0000259" key="1">
    <source>
        <dbReference type="Pfam" id="PF04471"/>
    </source>
</evidence>
<organism evidence="2 3">
    <name type="scientific">Ruegeria arenilitoris</name>
    <dbReference type="NCBI Taxonomy" id="1173585"/>
    <lineage>
        <taxon>Bacteria</taxon>
        <taxon>Pseudomonadati</taxon>
        <taxon>Pseudomonadota</taxon>
        <taxon>Alphaproteobacteria</taxon>
        <taxon>Rhodobacterales</taxon>
        <taxon>Roseobacteraceae</taxon>
        <taxon>Ruegeria</taxon>
    </lineage>
</organism>
<dbReference type="InterPro" id="IPR011335">
    <property type="entry name" value="Restrct_endonuc-II-like"/>
</dbReference>
<reference evidence="3" key="1">
    <citation type="submission" date="2017-05" db="EMBL/GenBank/DDBJ databases">
        <authorList>
            <person name="Rodrigo-Torres L."/>
            <person name="Arahal R. D."/>
            <person name="Lucena T."/>
        </authorList>
    </citation>
    <scope>NUCLEOTIDE SEQUENCE [LARGE SCALE GENOMIC DNA]</scope>
    <source>
        <strain evidence="3">CECT 8715</strain>
    </source>
</reference>
<dbReference type="GO" id="GO:0015666">
    <property type="term" value="F:restriction endodeoxyribonuclease activity"/>
    <property type="evidence" value="ECO:0007669"/>
    <property type="project" value="TreeGrafter"/>
</dbReference>